<organism evidence="3 4">
    <name type="scientific">Herpetosiphon geysericola</name>
    <dbReference type="NCBI Taxonomy" id="70996"/>
    <lineage>
        <taxon>Bacteria</taxon>
        <taxon>Bacillati</taxon>
        <taxon>Chloroflexota</taxon>
        <taxon>Chloroflexia</taxon>
        <taxon>Herpetosiphonales</taxon>
        <taxon>Herpetosiphonaceae</taxon>
        <taxon>Herpetosiphon</taxon>
    </lineage>
</organism>
<keyword evidence="2" id="KW-0812">Transmembrane</keyword>
<evidence type="ECO:0000313" key="3">
    <source>
        <dbReference type="EMBL" id="KPL86693.1"/>
    </source>
</evidence>
<dbReference type="STRING" id="70996.SE18_11950"/>
<evidence type="ECO:0008006" key="5">
    <source>
        <dbReference type="Google" id="ProtNLM"/>
    </source>
</evidence>
<sequence>MSRYKLQTYQFGIVNGLRQDVSDRINSAMPNNLFAPEARKGHLFVLTDAVNEGARGKEACDLVTQTVIKTFYADTSFSITSGLRNALKAANTALYEFNFKAAHHQKTAVGCTCAVLRNNDLYIAQVQPTQAYVAHRGQLRALPTNPSWQGNVSSSTIMPPNALGTSLFSEPEMFRNVVEAGDMLVLCSSRLARVLGRADAERMFCLSEAAASLEELYAIARRNSLNEAHVALIDMLPFVDPNSELLSAEGLAERGKAAASVVGEWISDVTANAALMVRREKDDETGDPSSAIDELPPMPAELEDVDPRDMGWLNERPRYRPRSLRDAEQWLPSAYLGETSMVAAIQAASSAPSIDLTDMEPLPVDFAAVPVPQRDPVVPLTGWQKFIAPFRYLLAAIVTYIANFGRNSRPMAPPLPRFAQARGGDLSYRRSRRRNIPWTLIALLIVLVGGGWFYVQDRRTQNTEAAYQDSLNVANAKFETAVKATDDRSALEELGELDTHLETLASDQGYMSNPTRKADYLALRKKSDNLRASIDRTSFLTDLKLVTTMPTSDTIGKLIVTPNTGKNDLYFIGTENGALYSYTEGSSGQPISLLKDGDEIAGLPAAPIRSVMLREGELAAIDAPPNLNAQSNIYFYLRDTKTWVSRTIQGSELWTRQPFPDIETYGGGLYVYDLGRTDSATAGEILRYRSGEFANLPENWITESTGDFNTKAVVDIAIDGRIYMLQPDGTVGIFEGGSLIDTVSVPALDPPLRARRLFVEQEVSAETFRDNQGHFFIVDAVNQRVIEVNRQGEIIQQLKVPSTSTIKLELLNDVAVVGSGSSKMLYLANSNRIYSMVLPSPPPPRESLGGTTTTPTVQITPTP</sequence>
<feature type="compositionally biased region" description="Low complexity" evidence="1">
    <location>
        <begin position="851"/>
        <end position="863"/>
    </location>
</feature>
<reference evidence="3 4" key="1">
    <citation type="submission" date="2015-07" db="EMBL/GenBank/DDBJ databases">
        <title>Whole genome sequence of Herpetosiphon geysericola DSM 7119.</title>
        <authorList>
            <person name="Hemp J."/>
            <person name="Ward L.M."/>
            <person name="Pace L.A."/>
            <person name="Fischer W.W."/>
        </authorList>
    </citation>
    <scope>NUCLEOTIDE SEQUENCE [LARGE SCALE GENOMIC DNA]</scope>
    <source>
        <strain evidence="3 4">DSM 7119</strain>
    </source>
</reference>
<evidence type="ECO:0000256" key="2">
    <source>
        <dbReference type="SAM" id="Phobius"/>
    </source>
</evidence>
<dbReference type="AlphaFoldDB" id="A0A0P6Y9P3"/>
<dbReference type="SUPFAM" id="SSF101898">
    <property type="entry name" value="NHL repeat"/>
    <property type="match status" value="1"/>
</dbReference>
<dbReference type="Proteomes" id="UP000050277">
    <property type="component" value="Unassembled WGS sequence"/>
</dbReference>
<keyword evidence="4" id="KW-1185">Reference proteome</keyword>
<protein>
    <recommendedName>
        <fullName evidence="5">PPM-type phosphatase domain-containing protein</fullName>
    </recommendedName>
</protein>
<dbReference type="RefSeq" id="WP_054534686.1">
    <property type="nucleotide sequence ID" value="NZ_LGKP01000021.1"/>
</dbReference>
<accession>A0A0P6Y9P3</accession>
<feature type="region of interest" description="Disordered" evidence="1">
    <location>
        <begin position="280"/>
        <end position="305"/>
    </location>
</feature>
<dbReference type="InterPro" id="IPR036457">
    <property type="entry name" value="PPM-type-like_dom_sf"/>
</dbReference>
<dbReference type="Gene3D" id="3.60.40.10">
    <property type="entry name" value="PPM-type phosphatase domain"/>
    <property type="match status" value="1"/>
</dbReference>
<dbReference type="EMBL" id="LGKP01000021">
    <property type="protein sequence ID" value="KPL86693.1"/>
    <property type="molecule type" value="Genomic_DNA"/>
</dbReference>
<feature type="region of interest" description="Disordered" evidence="1">
    <location>
        <begin position="839"/>
        <end position="863"/>
    </location>
</feature>
<gene>
    <name evidence="3" type="ORF">SE18_11950</name>
</gene>
<evidence type="ECO:0000256" key="1">
    <source>
        <dbReference type="SAM" id="MobiDB-lite"/>
    </source>
</evidence>
<evidence type="ECO:0000313" key="4">
    <source>
        <dbReference type="Proteomes" id="UP000050277"/>
    </source>
</evidence>
<keyword evidence="2" id="KW-1133">Transmembrane helix</keyword>
<comment type="caution">
    <text evidence="3">The sequence shown here is derived from an EMBL/GenBank/DDBJ whole genome shotgun (WGS) entry which is preliminary data.</text>
</comment>
<proteinExistence type="predicted"/>
<name>A0A0P6Y9P3_9CHLR</name>
<feature type="transmembrane region" description="Helical" evidence="2">
    <location>
        <begin position="436"/>
        <end position="455"/>
    </location>
</feature>
<dbReference type="OrthoDB" id="135066at2"/>
<keyword evidence="2" id="KW-0472">Membrane</keyword>
<dbReference type="SUPFAM" id="SSF81606">
    <property type="entry name" value="PP2C-like"/>
    <property type="match status" value="1"/>
</dbReference>